<evidence type="ECO:0000256" key="3">
    <source>
        <dbReference type="ARBA" id="ARBA00022723"/>
    </source>
</evidence>
<dbReference type="SUPFAM" id="SSF53448">
    <property type="entry name" value="Nucleotide-diphospho-sugar transferases"/>
    <property type="match status" value="1"/>
</dbReference>
<evidence type="ECO:0000256" key="4">
    <source>
        <dbReference type="ARBA" id="ARBA00022741"/>
    </source>
</evidence>
<keyword evidence="2" id="KW-0808">Transferase</keyword>
<dbReference type="KEGG" id="tne:Tneu_0838"/>
<dbReference type="PANTHER" id="PTHR19136">
    <property type="entry name" value="MOLYBDENUM COFACTOR GUANYLYLTRANSFERASE"/>
    <property type="match status" value="1"/>
</dbReference>
<organism evidence="9 10">
    <name type="scientific">Pyrobaculum neutrophilum (strain DSM 2338 / JCM 9278 / NBRC 100436 / V24Sta)</name>
    <name type="common">Thermoproteus neutrophilus</name>
    <dbReference type="NCBI Taxonomy" id="444157"/>
    <lineage>
        <taxon>Archaea</taxon>
        <taxon>Thermoproteota</taxon>
        <taxon>Thermoprotei</taxon>
        <taxon>Thermoproteales</taxon>
        <taxon>Thermoproteaceae</taxon>
        <taxon>Pyrobaculum</taxon>
    </lineage>
</organism>
<feature type="domain" description="MobA-like NTP transferase" evidence="8">
    <location>
        <begin position="7"/>
        <end position="141"/>
    </location>
</feature>
<evidence type="ECO:0000259" key="8">
    <source>
        <dbReference type="Pfam" id="PF12804"/>
    </source>
</evidence>
<dbReference type="InterPro" id="IPR013482">
    <property type="entry name" value="Molybde_CF_guanTrfase"/>
</dbReference>
<dbReference type="HOGENOM" id="CLU_1044361_0_0_2"/>
<evidence type="ECO:0000256" key="7">
    <source>
        <dbReference type="ARBA" id="ARBA00023150"/>
    </source>
</evidence>
<evidence type="ECO:0000256" key="5">
    <source>
        <dbReference type="ARBA" id="ARBA00022842"/>
    </source>
</evidence>
<evidence type="ECO:0000313" key="9">
    <source>
        <dbReference type="EMBL" id="ACB39775.1"/>
    </source>
</evidence>
<dbReference type="GO" id="GO:0006777">
    <property type="term" value="P:Mo-molybdopterin cofactor biosynthetic process"/>
    <property type="evidence" value="ECO:0007669"/>
    <property type="project" value="UniProtKB-KW"/>
</dbReference>
<gene>
    <name evidence="9" type="ordered locus">Tneu_0838</name>
</gene>
<evidence type="ECO:0000256" key="2">
    <source>
        <dbReference type="ARBA" id="ARBA00022679"/>
    </source>
</evidence>
<dbReference type="Gene3D" id="3.90.550.10">
    <property type="entry name" value="Spore Coat Polysaccharide Biosynthesis Protein SpsA, Chain A"/>
    <property type="match status" value="1"/>
</dbReference>
<dbReference type="GeneID" id="6164546"/>
<proteinExistence type="predicted"/>
<dbReference type="CDD" id="cd02503">
    <property type="entry name" value="MobA"/>
    <property type="match status" value="1"/>
</dbReference>
<evidence type="ECO:0000313" key="10">
    <source>
        <dbReference type="Proteomes" id="UP000001694"/>
    </source>
</evidence>
<keyword evidence="10" id="KW-1185">Reference proteome</keyword>
<name>B1YDB2_PYRNV</name>
<reference evidence="9" key="1">
    <citation type="submission" date="2008-03" db="EMBL/GenBank/DDBJ databases">
        <title>Complete sequence of Thermoproteus neutrophilus V24Sta.</title>
        <authorList>
            <consortium name="US DOE Joint Genome Institute"/>
            <person name="Copeland A."/>
            <person name="Lucas S."/>
            <person name="Lapidus A."/>
            <person name="Glavina del Rio T."/>
            <person name="Dalin E."/>
            <person name="Tice H."/>
            <person name="Bruce D."/>
            <person name="Goodwin L."/>
            <person name="Pitluck S."/>
            <person name="Sims D."/>
            <person name="Brettin T."/>
            <person name="Detter J.C."/>
            <person name="Han C."/>
            <person name="Kuske C.R."/>
            <person name="Schmutz J."/>
            <person name="Larimer F."/>
            <person name="Land M."/>
            <person name="Hauser L."/>
            <person name="Kyrpides N."/>
            <person name="Mikhailova N."/>
            <person name="Biddle J.F."/>
            <person name="Zhang Z."/>
            <person name="Fitz-Gibbon S.T."/>
            <person name="Lowe T.M."/>
            <person name="Saltikov C."/>
            <person name="House C.H."/>
            <person name="Richardson P."/>
        </authorList>
    </citation>
    <scope>NUCLEOTIDE SEQUENCE [LARGE SCALE GENOMIC DNA]</scope>
    <source>
        <strain evidence="9">V24Sta</strain>
    </source>
</reference>
<dbReference type="PANTHER" id="PTHR19136:SF81">
    <property type="entry name" value="MOLYBDENUM COFACTOR GUANYLYLTRANSFERASE"/>
    <property type="match status" value="1"/>
</dbReference>
<dbReference type="STRING" id="444157.Tneu_0838"/>
<dbReference type="OrthoDB" id="28434at2157"/>
<dbReference type="EMBL" id="CP001014">
    <property type="protein sequence ID" value="ACB39775.1"/>
    <property type="molecule type" value="Genomic_DNA"/>
</dbReference>
<evidence type="ECO:0000256" key="6">
    <source>
        <dbReference type="ARBA" id="ARBA00023134"/>
    </source>
</evidence>
<dbReference type="AlphaFoldDB" id="B1YDB2"/>
<dbReference type="GO" id="GO:0046872">
    <property type="term" value="F:metal ion binding"/>
    <property type="evidence" value="ECO:0007669"/>
    <property type="project" value="UniProtKB-KW"/>
</dbReference>
<keyword evidence="4" id="KW-0547">Nucleotide-binding</keyword>
<evidence type="ECO:0000256" key="1">
    <source>
        <dbReference type="ARBA" id="ARBA00022490"/>
    </source>
</evidence>
<dbReference type="InterPro" id="IPR025877">
    <property type="entry name" value="MobA-like_NTP_Trfase"/>
</dbReference>
<dbReference type="InterPro" id="IPR029044">
    <property type="entry name" value="Nucleotide-diphossugar_trans"/>
</dbReference>
<dbReference type="eggNOG" id="arCOG01872">
    <property type="taxonomic scope" value="Archaea"/>
</dbReference>
<keyword evidence="6" id="KW-0342">GTP-binding</keyword>
<protein>
    <submittedName>
        <fullName evidence="9">Molybdopterin-guanine dinucleotide biosynthesis protein A</fullName>
    </submittedName>
</protein>
<dbReference type="GO" id="GO:0016779">
    <property type="term" value="F:nucleotidyltransferase activity"/>
    <property type="evidence" value="ECO:0007669"/>
    <property type="project" value="UniProtKB-ARBA"/>
</dbReference>
<dbReference type="Proteomes" id="UP000001694">
    <property type="component" value="Chromosome"/>
</dbReference>
<sequence length="266" mass="28930">MGGAVLVVLAGGLSSRFGRDKCTYVYGGRRLIDYVIEAGRPVAGRVAIAAGRNAALYPGEEVVEDSPRFSGPLAAVDSAVYRYEGPLLFAPCDTPFLKPAAFEGLLAARSPLAVWVYPSGRVESAVFKAEAKAARPILDLLARFGRGRIDDLFRVGETAFLSMERHGVDPAWFINVNKPADLEASAAVVKRRIYAEDNVVSWEEPPLVKWLMGGGLDPLRRELLRYLELGLFSMAAHVAKDLSRFIPAYEALAEALYEASGVEKAR</sequence>
<dbReference type="RefSeq" id="WP_012350195.1">
    <property type="nucleotide sequence ID" value="NC_010525.1"/>
</dbReference>
<keyword evidence="1" id="KW-0963">Cytoplasm</keyword>
<accession>B1YDB2</accession>
<keyword evidence="5" id="KW-0460">Magnesium</keyword>
<dbReference type="GO" id="GO:0005525">
    <property type="term" value="F:GTP binding"/>
    <property type="evidence" value="ECO:0007669"/>
    <property type="project" value="UniProtKB-KW"/>
</dbReference>
<keyword evidence="7" id="KW-0501">Molybdenum cofactor biosynthesis</keyword>
<keyword evidence="3" id="KW-0479">Metal-binding</keyword>
<dbReference type="Pfam" id="PF12804">
    <property type="entry name" value="NTP_transf_3"/>
    <property type="match status" value="1"/>
</dbReference>